<keyword evidence="1" id="KW-0812">Transmembrane</keyword>
<dbReference type="Pfam" id="PF03596">
    <property type="entry name" value="Cad"/>
    <property type="match status" value="1"/>
</dbReference>
<feature type="transmembrane region" description="Helical" evidence="1">
    <location>
        <begin position="41"/>
        <end position="62"/>
    </location>
</feature>
<evidence type="ECO:0000313" key="3">
    <source>
        <dbReference type="Proteomes" id="UP000789719"/>
    </source>
</evidence>
<comment type="caution">
    <text evidence="2">The sequence shown here is derived from an EMBL/GenBank/DDBJ whole genome shotgun (WGS) entry which is preliminary data.</text>
</comment>
<evidence type="ECO:0000313" key="2">
    <source>
        <dbReference type="EMBL" id="CAH0417641.1"/>
    </source>
</evidence>
<feature type="transmembrane region" description="Helical" evidence="1">
    <location>
        <begin position="140"/>
        <end position="164"/>
    </location>
</feature>
<name>A0ABM8Z879_9LACO</name>
<sequence>MFQLLAVTVGLFISTNLDDMVVLLLLNEEIINRRLRVREVMYGQVAGILVIGAVSWLVSIGLSQFAPSLTRWLGILPILIGLKMLITNLRNTPGDEQTIPVQTKSWQNVLAILGLTLAGGGDNLAVYIPVLQHTTPIRAAVMILLFIPLTLGWIGLSILIARIPPIKWVLAQYTDKLVPVIFIGLGILLLFNIA</sequence>
<dbReference type="InterPro" id="IPR004676">
    <property type="entry name" value="Cd-R_transporter"/>
</dbReference>
<evidence type="ECO:0008006" key="4">
    <source>
        <dbReference type="Google" id="ProtNLM"/>
    </source>
</evidence>
<accession>A0ABM8Z879</accession>
<reference evidence="2 3" key="1">
    <citation type="submission" date="2021-11" db="EMBL/GenBank/DDBJ databases">
        <authorList>
            <person name="Depoorter E."/>
        </authorList>
    </citation>
    <scope>NUCLEOTIDE SEQUENCE [LARGE SCALE GENOMIC DNA]</scope>
    <source>
        <strain evidence="2 3">LMG 24286</strain>
    </source>
</reference>
<protein>
    <recommendedName>
        <fullName evidence="4">Cadmium resistance transporter</fullName>
    </recommendedName>
</protein>
<evidence type="ECO:0000256" key="1">
    <source>
        <dbReference type="SAM" id="Phobius"/>
    </source>
</evidence>
<keyword evidence="1" id="KW-1133">Transmembrane helix</keyword>
<feature type="transmembrane region" description="Helical" evidence="1">
    <location>
        <begin position="69"/>
        <end position="86"/>
    </location>
</feature>
<dbReference type="EMBL" id="CAKKNT010000001">
    <property type="protein sequence ID" value="CAH0417641.1"/>
    <property type="molecule type" value="Genomic_DNA"/>
</dbReference>
<feature type="transmembrane region" description="Helical" evidence="1">
    <location>
        <begin position="176"/>
        <end position="193"/>
    </location>
</feature>
<dbReference type="Proteomes" id="UP000789719">
    <property type="component" value="Unassembled WGS sequence"/>
</dbReference>
<keyword evidence="3" id="KW-1185">Reference proteome</keyword>
<keyword evidence="1" id="KW-0472">Membrane</keyword>
<dbReference type="RefSeq" id="WP_230097772.1">
    <property type="nucleotide sequence ID" value="NZ_CAKKNT010000001.1"/>
</dbReference>
<proteinExistence type="predicted"/>
<organism evidence="2 3">
    <name type="scientific">Periweissella ghanensis</name>
    <dbReference type="NCBI Taxonomy" id="467997"/>
    <lineage>
        <taxon>Bacteria</taxon>
        <taxon>Bacillati</taxon>
        <taxon>Bacillota</taxon>
        <taxon>Bacilli</taxon>
        <taxon>Lactobacillales</taxon>
        <taxon>Lactobacillaceae</taxon>
        <taxon>Periweissella</taxon>
    </lineage>
</organism>
<feature type="transmembrane region" description="Helical" evidence="1">
    <location>
        <begin position="106"/>
        <end position="128"/>
    </location>
</feature>
<gene>
    <name evidence="2" type="ORF">WGH24286_00053</name>
</gene>